<evidence type="ECO:0000313" key="1">
    <source>
        <dbReference type="EMBL" id="CAH1729162.1"/>
    </source>
</evidence>
<gene>
    <name evidence="1" type="ORF">CHIRRI_LOCUS11292</name>
</gene>
<dbReference type="GO" id="GO:0005819">
    <property type="term" value="C:spindle"/>
    <property type="evidence" value="ECO:0007669"/>
    <property type="project" value="InterPro"/>
</dbReference>
<keyword evidence="2" id="KW-1185">Reference proteome</keyword>
<reference evidence="1" key="2">
    <citation type="submission" date="2022-10" db="EMBL/GenBank/DDBJ databases">
        <authorList>
            <consortium name="ENA_rothamsted_submissions"/>
            <consortium name="culmorum"/>
            <person name="King R."/>
        </authorList>
    </citation>
    <scope>NUCLEOTIDE SEQUENCE</scope>
</reference>
<evidence type="ECO:0000313" key="2">
    <source>
        <dbReference type="Proteomes" id="UP001153620"/>
    </source>
</evidence>
<dbReference type="Proteomes" id="UP001153620">
    <property type="component" value="Chromosome 3"/>
</dbReference>
<dbReference type="GO" id="GO:0000281">
    <property type="term" value="P:mitotic cytokinesis"/>
    <property type="evidence" value="ECO:0007669"/>
    <property type="project" value="InterPro"/>
</dbReference>
<sequence>MEYDQLYQHTISNRRSSFLIMKNDKIISSLDEEADLLRNSMQQVSIDGHRLRSFSAGSLPMAQKLKSKIPNFKKAHEMQFDRMESITDYAKRKAERAKALLTPPRLMRKTSPVHQIEVPPQSKLPVLKRSLSVNYKNSESNPSKKFKADNEKRFSFQPNTIDTEKATLEQKNNLSRAASWLKSVKLNRRFQLLMMNQHKKI</sequence>
<dbReference type="InterPro" id="IPR026756">
    <property type="entry name" value="NuSAP"/>
</dbReference>
<name>A0A9P0NKM8_9DIPT</name>
<dbReference type="Pfam" id="PF16006">
    <property type="entry name" value="NUSAP"/>
    <property type="match status" value="1"/>
</dbReference>
<accession>A0A9P0NKM8</accession>
<dbReference type="AlphaFoldDB" id="A0A9P0NKM8"/>
<protein>
    <submittedName>
        <fullName evidence="1">Uncharacterized protein</fullName>
    </submittedName>
</protein>
<reference evidence="1" key="1">
    <citation type="submission" date="2022-01" db="EMBL/GenBank/DDBJ databases">
        <authorList>
            <person name="King R."/>
        </authorList>
    </citation>
    <scope>NUCLEOTIDE SEQUENCE</scope>
</reference>
<dbReference type="EMBL" id="OU895879">
    <property type="protein sequence ID" value="CAH1729162.1"/>
    <property type="molecule type" value="Genomic_DNA"/>
</dbReference>
<organism evidence="1 2">
    <name type="scientific">Chironomus riparius</name>
    <dbReference type="NCBI Taxonomy" id="315576"/>
    <lineage>
        <taxon>Eukaryota</taxon>
        <taxon>Metazoa</taxon>
        <taxon>Ecdysozoa</taxon>
        <taxon>Arthropoda</taxon>
        <taxon>Hexapoda</taxon>
        <taxon>Insecta</taxon>
        <taxon>Pterygota</taxon>
        <taxon>Neoptera</taxon>
        <taxon>Endopterygota</taxon>
        <taxon>Diptera</taxon>
        <taxon>Nematocera</taxon>
        <taxon>Chironomoidea</taxon>
        <taxon>Chironomidae</taxon>
        <taxon>Chironominae</taxon>
        <taxon>Chironomus</taxon>
    </lineage>
</organism>
<proteinExistence type="predicted"/>
<dbReference type="GO" id="GO:0040001">
    <property type="term" value="P:establishment of mitotic spindle localization"/>
    <property type="evidence" value="ECO:0007669"/>
    <property type="project" value="InterPro"/>
</dbReference>
<dbReference type="GO" id="GO:0005874">
    <property type="term" value="C:microtubule"/>
    <property type="evidence" value="ECO:0007669"/>
    <property type="project" value="InterPro"/>
</dbReference>